<name>A0A0E9RPX3_ANGAN</name>
<reference evidence="1" key="1">
    <citation type="submission" date="2014-11" db="EMBL/GenBank/DDBJ databases">
        <authorList>
            <person name="Amaro Gonzalez C."/>
        </authorList>
    </citation>
    <scope>NUCLEOTIDE SEQUENCE</scope>
</reference>
<dbReference type="AlphaFoldDB" id="A0A0E9RPX3"/>
<organism evidence="1">
    <name type="scientific">Anguilla anguilla</name>
    <name type="common">European freshwater eel</name>
    <name type="synonym">Muraena anguilla</name>
    <dbReference type="NCBI Taxonomy" id="7936"/>
    <lineage>
        <taxon>Eukaryota</taxon>
        <taxon>Metazoa</taxon>
        <taxon>Chordata</taxon>
        <taxon>Craniata</taxon>
        <taxon>Vertebrata</taxon>
        <taxon>Euteleostomi</taxon>
        <taxon>Actinopterygii</taxon>
        <taxon>Neopterygii</taxon>
        <taxon>Teleostei</taxon>
        <taxon>Anguilliformes</taxon>
        <taxon>Anguillidae</taxon>
        <taxon>Anguilla</taxon>
    </lineage>
</organism>
<reference evidence="1" key="2">
    <citation type="journal article" date="2015" name="Fish Shellfish Immunol.">
        <title>Early steps in the European eel (Anguilla anguilla)-Vibrio vulnificus interaction in the gills: Role of the RtxA13 toxin.</title>
        <authorList>
            <person name="Callol A."/>
            <person name="Pajuelo D."/>
            <person name="Ebbesson L."/>
            <person name="Teles M."/>
            <person name="MacKenzie S."/>
            <person name="Amaro C."/>
        </authorList>
    </citation>
    <scope>NUCLEOTIDE SEQUENCE</scope>
</reference>
<accession>A0A0E9RPX3</accession>
<sequence length="46" mass="5333">MYHSVKTWCIKTTISTHFVLHSMSLCQDAIELMTDNVLFCLRVNVC</sequence>
<proteinExistence type="predicted"/>
<dbReference type="EMBL" id="GBXM01077725">
    <property type="protein sequence ID" value="JAH30852.1"/>
    <property type="molecule type" value="Transcribed_RNA"/>
</dbReference>
<protein>
    <submittedName>
        <fullName evidence="1">Uncharacterized protein</fullName>
    </submittedName>
</protein>
<evidence type="ECO:0000313" key="1">
    <source>
        <dbReference type="EMBL" id="JAH30852.1"/>
    </source>
</evidence>